<dbReference type="GO" id="GO:0022625">
    <property type="term" value="C:cytosolic large ribosomal subunit"/>
    <property type="evidence" value="ECO:0007669"/>
    <property type="project" value="TreeGrafter"/>
</dbReference>
<evidence type="ECO:0000256" key="5">
    <source>
        <dbReference type="ARBA" id="ARBA00023274"/>
    </source>
</evidence>
<dbReference type="SUPFAM" id="SSF54843">
    <property type="entry name" value="Ribosomal protein L22"/>
    <property type="match status" value="1"/>
</dbReference>
<dbReference type="HAMAP" id="MF_01331_B">
    <property type="entry name" value="Ribosomal_uL22_B"/>
    <property type="match status" value="1"/>
</dbReference>
<keyword evidence="5 7" id="KW-0687">Ribonucleoprotein</keyword>
<evidence type="ECO:0000256" key="2">
    <source>
        <dbReference type="ARBA" id="ARBA00022730"/>
    </source>
</evidence>
<evidence type="ECO:0000256" key="7">
    <source>
        <dbReference type="HAMAP-Rule" id="MF_01331"/>
    </source>
</evidence>
<evidence type="ECO:0000256" key="9">
    <source>
        <dbReference type="RuleBase" id="RU004006"/>
    </source>
</evidence>
<accession>A0A518D2T7</accession>
<dbReference type="InterPro" id="IPR005727">
    <property type="entry name" value="Ribosomal_uL22_bac/chlpt-type"/>
</dbReference>
<dbReference type="PANTHER" id="PTHR13501:SF8">
    <property type="entry name" value="LARGE RIBOSOMAL SUBUNIT PROTEIN UL22M"/>
    <property type="match status" value="1"/>
</dbReference>
<dbReference type="GO" id="GO:0003735">
    <property type="term" value="F:structural constituent of ribosome"/>
    <property type="evidence" value="ECO:0007669"/>
    <property type="project" value="InterPro"/>
</dbReference>
<dbReference type="EMBL" id="CP036290">
    <property type="protein sequence ID" value="QDU85788.1"/>
    <property type="molecule type" value="Genomic_DNA"/>
</dbReference>
<comment type="function">
    <text evidence="7">The globular domain of the protein is located near the polypeptide exit tunnel on the outside of the subunit, while an extended beta-hairpin is found that lines the wall of the exit tunnel in the center of the 70S ribosome.</text>
</comment>
<organism evidence="11 12">
    <name type="scientific">Rohdeia mirabilis</name>
    <dbReference type="NCBI Taxonomy" id="2528008"/>
    <lineage>
        <taxon>Bacteria</taxon>
        <taxon>Pseudomonadati</taxon>
        <taxon>Planctomycetota</taxon>
        <taxon>Planctomycetia</taxon>
        <taxon>Planctomycetia incertae sedis</taxon>
        <taxon>Rohdeia</taxon>
    </lineage>
</organism>
<evidence type="ECO:0000313" key="11">
    <source>
        <dbReference type="EMBL" id="QDU85788.1"/>
    </source>
</evidence>
<comment type="similarity">
    <text evidence="1 7 8">Belongs to the universal ribosomal protein uL22 family.</text>
</comment>
<comment type="subunit">
    <text evidence="7 9">Part of the 50S ribosomal subunit.</text>
</comment>
<dbReference type="Gene3D" id="3.90.470.10">
    <property type="entry name" value="Ribosomal protein L22/L17"/>
    <property type="match status" value="1"/>
</dbReference>
<dbReference type="GO" id="GO:0006412">
    <property type="term" value="P:translation"/>
    <property type="evidence" value="ECO:0007669"/>
    <property type="project" value="UniProtKB-UniRule"/>
</dbReference>
<dbReference type="Pfam" id="PF00237">
    <property type="entry name" value="Ribosomal_L22"/>
    <property type="match status" value="1"/>
</dbReference>
<protein>
    <recommendedName>
        <fullName evidence="6 7">Large ribosomal subunit protein uL22</fullName>
    </recommendedName>
</protein>
<proteinExistence type="inferred from homology"/>
<evidence type="ECO:0000256" key="3">
    <source>
        <dbReference type="ARBA" id="ARBA00022884"/>
    </source>
</evidence>
<dbReference type="InterPro" id="IPR001063">
    <property type="entry name" value="Ribosomal_uL22"/>
</dbReference>
<keyword evidence="3 7" id="KW-0694">RNA-binding</keyword>
<dbReference type="NCBIfam" id="TIGR01044">
    <property type="entry name" value="rplV_bact"/>
    <property type="match status" value="1"/>
</dbReference>
<evidence type="ECO:0000256" key="8">
    <source>
        <dbReference type="RuleBase" id="RU004005"/>
    </source>
</evidence>
<keyword evidence="12" id="KW-1185">Reference proteome</keyword>
<name>A0A518D2T7_9BACT</name>
<comment type="function">
    <text evidence="7 10">This protein binds specifically to 23S rRNA; its binding is stimulated by other ribosomal proteins, e.g., L4, L17, and L20. It is important during the early stages of 50S assembly. It makes multiple contacts with different domains of the 23S rRNA in the assembled 50S subunit and ribosome.</text>
</comment>
<dbReference type="OrthoDB" id="9805969at2"/>
<dbReference type="CDD" id="cd00336">
    <property type="entry name" value="Ribosomal_L22"/>
    <property type="match status" value="1"/>
</dbReference>
<evidence type="ECO:0000313" key="12">
    <source>
        <dbReference type="Proteomes" id="UP000319342"/>
    </source>
</evidence>
<sequence length="126" mass="13991">MNSQAQAPAAPQFRAVHRYARMTARKARLIADAIRGLHVNDALEVLEFAPQRAAAYYKKIVQSAVANAAQSESVNVNRLYICECKADGGPLLNNRMRFRPGPQGRAMPFRKKTAHLTVVVKEMGEQ</sequence>
<dbReference type="AlphaFoldDB" id="A0A518D2T7"/>
<dbReference type="InterPro" id="IPR047867">
    <property type="entry name" value="Ribosomal_uL22_bac/org-type"/>
</dbReference>
<dbReference type="GO" id="GO:0019843">
    <property type="term" value="F:rRNA binding"/>
    <property type="evidence" value="ECO:0007669"/>
    <property type="project" value="UniProtKB-UniRule"/>
</dbReference>
<evidence type="ECO:0000256" key="4">
    <source>
        <dbReference type="ARBA" id="ARBA00022980"/>
    </source>
</evidence>
<dbReference type="RefSeq" id="WP_145189812.1">
    <property type="nucleotide sequence ID" value="NZ_CP036290.1"/>
</dbReference>
<evidence type="ECO:0000256" key="6">
    <source>
        <dbReference type="ARBA" id="ARBA00035207"/>
    </source>
</evidence>
<evidence type="ECO:0000256" key="1">
    <source>
        <dbReference type="ARBA" id="ARBA00009451"/>
    </source>
</evidence>
<dbReference type="PANTHER" id="PTHR13501">
    <property type="entry name" value="CHLOROPLAST 50S RIBOSOMAL PROTEIN L22-RELATED"/>
    <property type="match status" value="1"/>
</dbReference>
<keyword evidence="4 7" id="KW-0689">Ribosomal protein</keyword>
<dbReference type="Proteomes" id="UP000319342">
    <property type="component" value="Chromosome"/>
</dbReference>
<evidence type="ECO:0000256" key="10">
    <source>
        <dbReference type="RuleBase" id="RU004008"/>
    </source>
</evidence>
<keyword evidence="2 7" id="KW-0699">rRNA-binding</keyword>
<dbReference type="InterPro" id="IPR036394">
    <property type="entry name" value="Ribosomal_uL22_sf"/>
</dbReference>
<gene>
    <name evidence="7 11" type="primary">rplV</name>
    <name evidence="11" type="ORF">Pla163_29250</name>
</gene>
<reference evidence="11 12" key="1">
    <citation type="submission" date="2019-02" db="EMBL/GenBank/DDBJ databases">
        <title>Deep-cultivation of Planctomycetes and their phenomic and genomic characterization uncovers novel biology.</title>
        <authorList>
            <person name="Wiegand S."/>
            <person name="Jogler M."/>
            <person name="Boedeker C."/>
            <person name="Pinto D."/>
            <person name="Vollmers J."/>
            <person name="Rivas-Marin E."/>
            <person name="Kohn T."/>
            <person name="Peeters S.H."/>
            <person name="Heuer A."/>
            <person name="Rast P."/>
            <person name="Oberbeckmann S."/>
            <person name="Bunk B."/>
            <person name="Jeske O."/>
            <person name="Meyerdierks A."/>
            <person name="Storesund J.E."/>
            <person name="Kallscheuer N."/>
            <person name="Luecker S."/>
            <person name="Lage O.M."/>
            <person name="Pohl T."/>
            <person name="Merkel B.J."/>
            <person name="Hornburger P."/>
            <person name="Mueller R.-W."/>
            <person name="Bruemmer F."/>
            <person name="Labrenz M."/>
            <person name="Spormann A.M."/>
            <person name="Op den Camp H."/>
            <person name="Overmann J."/>
            <person name="Amann R."/>
            <person name="Jetten M.S.M."/>
            <person name="Mascher T."/>
            <person name="Medema M.H."/>
            <person name="Devos D.P."/>
            <person name="Kaster A.-K."/>
            <person name="Ovreas L."/>
            <person name="Rohde M."/>
            <person name="Galperin M.Y."/>
            <person name="Jogler C."/>
        </authorList>
    </citation>
    <scope>NUCLEOTIDE SEQUENCE [LARGE SCALE GENOMIC DNA]</scope>
    <source>
        <strain evidence="11 12">Pla163</strain>
    </source>
</reference>